<protein>
    <recommendedName>
        <fullName evidence="8">BZIP domain-containing protein</fullName>
    </recommendedName>
</protein>
<dbReference type="GO" id="GO:0000981">
    <property type="term" value="F:DNA-binding transcription factor activity, RNA polymerase II-specific"/>
    <property type="evidence" value="ECO:0007669"/>
    <property type="project" value="TreeGrafter"/>
</dbReference>
<dbReference type="SUPFAM" id="SSF57959">
    <property type="entry name" value="Leucine zipper domain"/>
    <property type="match status" value="1"/>
</dbReference>
<dbReference type="RefSeq" id="XP_013069430.2">
    <property type="nucleotide sequence ID" value="XM_013213976.2"/>
</dbReference>
<evidence type="ECO:0000256" key="5">
    <source>
        <dbReference type="ARBA" id="ARBA00023163"/>
    </source>
</evidence>
<comment type="subcellular location">
    <subcellularLocation>
        <location evidence="1">Nucleus</location>
    </subcellularLocation>
</comment>
<feature type="compositionally biased region" description="Low complexity" evidence="7">
    <location>
        <begin position="314"/>
        <end position="325"/>
    </location>
</feature>
<dbReference type="PANTHER" id="PTHR11988:SF56">
    <property type="entry name" value="TRANSCRIPTION FACTOR CES-2"/>
    <property type="match status" value="1"/>
</dbReference>
<feature type="compositionally biased region" description="Low complexity" evidence="7">
    <location>
        <begin position="373"/>
        <end position="387"/>
    </location>
</feature>
<dbReference type="AlphaFoldDB" id="A0A2C9JJ12"/>
<keyword evidence="4" id="KW-0238">DNA-binding</keyword>
<evidence type="ECO:0000259" key="8">
    <source>
        <dbReference type="PROSITE" id="PS50217"/>
    </source>
</evidence>
<dbReference type="SMART" id="SM00338">
    <property type="entry name" value="BRLZ"/>
    <property type="match status" value="1"/>
</dbReference>
<dbReference type="PANTHER" id="PTHR11988">
    <property type="entry name" value="THYROTROPH EMBRYONIC FACTOR RELATED"/>
    <property type="match status" value="1"/>
</dbReference>
<evidence type="ECO:0000313" key="10">
    <source>
        <dbReference type="EnsemblMetazoa" id="BGLB003270-PG"/>
    </source>
</evidence>
<evidence type="ECO:0000256" key="7">
    <source>
        <dbReference type="SAM" id="MobiDB-lite"/>
    </source>
</evidence>
<dbReference type="GO" id="GO:0005634">
    <property type="term" value="C:nucleus"/>
    <property type="evidence" value="ECO:0007669"/>
    <property type="project" value="UniProtKB-SubCell"/>
</dbReference>
<evidence type="ECO:0000256" key="2">
    <source>
        <dbReference type="ARBA" id="ARBA00009208"/>
    </source>
</evidence>
<sequence length="464" mass="50751">MVVELVRGAADLSQKVSSTSAHGARELTDHVLDPASKVAAMQHKFSNTWKSSCETDYSSMAEDDLSANTKSITTKSMVNSILRHGDRYEERINGGSMKIQDIKSEKDSVDIKTCISSVDNDQDSPLDFSVKRRSSFSGSLSDDSRTSSSPGHATDYHASSSPTNNYHHHHLEKRETPSPEGDEQLNNMDHPHHLPSGISPLSMFSNLPLGLLDNTSVLNTISQAYLDPKNKKNSRPFKAYPKEALQMPLGFFGIPGLPQTSLPHGADSGLFAGLNSDELLKLYNQQVHMLSMREKSLQSSTSPNGKSSPHLQASSYNHSSNLSQSVPTSMSHNATSSSLPPVASSDLLRSSIMSTSPFPSPVASMNNATVVSSTSSSSLSHHSSSTTSRKRPRSLPDEQKDAAYWERRRKNNDAAKRSRDARRAKEDEIAIRAALLEQENLKLRMEVAALKTETARLRCLLCSS</sequence>
<comment type="similarity">
    <text evidence="2">Belongs to the bZIP family. PAR subfamily.</text>
</comment>
<keyword evidence="5" id="KW-0804">Transcription</keyword>
<evidence type="ECO:0000256" key="1">
    <source>
        <dbReference type="ARBA" id="ARBA00004123"/>
    </source>
</evidence>
<dbReference type="VEuPathDB" id="VectorBase:BGLAX_033789"/>
<evidence type="ECO:0000313" key="11">
    <source>
        <dbReference type="Proteomes" id="UP000076420"/>
    </source>
</evidence>
<evidence type="ECO:0000313" key="9">
    <source>
        <dbReference type="EnsemblMetazoa" id="BGLB003270-PF"/>
    </source>
</evidence>
<feature type="compositionally biased region" description="Polar residues" evidence="7">
    <location>
        <begin position="326"/>
        <end position="339"/>
    </location>
</feature>
<name>A0A2C9JJ12_BIOGL</name>
<feature type="compositionally biased region" description="Low complexity" evidence="7">
    <location>
        <begin position="135"/>
        <end position="149"/>
    </location>
</feature>
<reference evidence="9" key="3">
    <citation type="submission" date="2020-05" db="UniProtKB">
        <authorList>
            <consortium name="EnsemblMetazoa"/>
        </authorList>
    </citation>
    <scope>IDENTIFICATION</scope>
    <source>
        <strain evidence="9">BB02</strain>
    </source>
</reference>
<feature type="domain" description="BZIP" evidence="8">
    <location>
        <begin position="401"/>
        <end position="458"/>
    </location>
</feature>
<dbReference type="Proteomes" id="UP000076420">
    <property type="component" value="Unassembled WGS sequence"/>
</dbReference>
<dbReference type="STRING" id="6526.A0A2C9JJ12"/>
<dbReference type="InterPro" id="IPR046347">
    <property type="entry name" value="bZIP_sf"/>
</dbReference>
<feature type="region of interest" description="Disordered" evidence="7">
    <location>
        <begin position="293"/>
        <end position="342"/>
    </location>
</feature>
<evidence type="ECO:0000256" key="6">
    <source>
        <dbReference type="ARBA" id="ARBA00023242"/>
    </source>
</evidence>
<evidence type="ECO:0000256" key="3">
    <source>
        <dbReference type="ARBA" id="ARBA00023015"/>
    </source>
</evidence>
<proteinExistence type="inferred from homology"/>
<dbReference type="PROSITE" id="PS50217">
    <property type="entry name" value="BZIP"/>
    <property type="match status" value="1"/>
</dbReference>
<dbReference type="FunFam" id="1.20.5.170:FF:000007">
    <property type="entry name" value="hepatic leukemia factor isoform X2"/>
    <property type="match status" value="1"/>
</dbReference>
<dbReference type="EnsemblMetazoa" id="BGLB003270-RD">
    <property type="protein sequence ID" value="BGLB003270-PD"/>
    <property type="gene ID" value="BGLB003270"/>
</dbReference>
<feature type="compositionally biased region" description="Basic and acidic residues" evidence="7">
    <location>
        <begin position="394"/>
        <end position="424"/>
    </location>
</feature>
<dbReference type="Gene3D" id="1.20.5.170">
    <property type="match status" value="1"/>
</dbReference>
<dbReference type="InterPro" id="IPR040223">
    <property type="entry name" value="PAR_bZIP"/>
</dbReference>
<organism evidence="9 11">
    <name type="scientific">Biomphalaria glabrata</name>
    <name type="common">Bloodfluke planorb</name>
    <name type="synonym">Freshwater snail</name>
    <dbReference type="NCBI Taxonomy" id="6526"/>
    <lineage>
        <taxon>Eukaryota</taxon>
        <taxon>Metazoa</taxon>
        <taxon>Spiralia</taxon>
        <taxon>Lophotrochozoa</taxon>
        <taxon>Mollusca</taxon>
        <taxon>Gastropoda</taxon>
        <taxon>Heterobranchia</taxon>
        <taxon>Euthyneura</taxon>
        <taxon>Panpulmonata</taxon>
        <taxon>Hygrophila</taxon>
        <taxon>Lymnaeoidea</taxon>
        <taxon>Planorbidae</taxon>
        <taxon>Biomphalaria</taxon>
    </lineage>
</organism>
<keyword evidence="3" id="KW-0805">Transcription regulation</keyword>
<reference evidence="10" key="2">
    <citation type="submission" date="2013-03" db="EMBL/GenBank/DDBJ databases">
        <title>Sequence assembly of the Biomphalaria glabrata genome version 4.3.</title>
        <authorList>
            <person name="Warren W."/>
            <person name="Wilson R.K."/>
            <person name="Hillier L.W."/>
            <person name="Minx P."/>
        </authorList>
    </citation>
    <scope>NUCLEOTIDE SEQUENCE</scope>
    <source>
        <strain evidence="10">BB02</strain>
    </source>
</reference>
<dbReference type="OrthoDB" id="6022300at2759"/>
<accession>A0A2C9JJ12</accession>
<dbReference type="CDD" id="cd14695">
    <property type="entry name" value="bZIP_HLF"/>
    <property type="match status" value="1"/>
</dbReference>
<dbReference type="VEuPathDB" id="VectorBase:BGLB003270"/>
<dbReference type="EnsemblMetazoa" id="BGLB003270-RF">
    <property type="protein sequence ID" value="BGLB003270-PF"/>
    <property type="gene ID" value="BGLB003270"/>
</dbReference>
<feature type="compositionally biased region" description="Polar residues" evidence="7">
    <location>
        <begin position="297"/>
        <end position="313"/>
    </location>
</feature>
<dbReference type="KEGG" id="bgt:106056989"/>
<gene>
    <name evidence="9" type="primary">106056989</name>
</gene>
<evidence type="ECO:0000256" key="4">
    <source>
        <dbReference type="ARBA" id="ARBA00023125"/>
    </source>
</evidence>
<keyword evidence="6" id="KW-0539">Nucleus</keyword>
<feature type="region of interest" description="Disordered" evidence="7">
    <location>
        <begin position="373"/>
        <end position="424"/>
    </location>
</feature>
<dbReference type="Pfam" id="PF07716">
    <property type="entry name" value="bZIP_2"/>
    <property type="match status" value="1"/>
</dbReference>
<dbReference type="EnsemblMetazoa" id="BGLB003270-RG">
    <property type="protein sequence ID" value="BGLB003270-PG"/>
    <property type="gene ID" value="BGLB003270"/>
</dbReference>
<dbReference type="InterPro" id="IPR004827">
    <property type="entry name" value="bZIP"/>
</dbReference>
<reference evidence="10" key="1">
    <citation type="journal article" date="2004" name="J. Parasitol.">
        <title>The mitochondrial genome of Biomphalaria glabrata (Gastropoda: Basommatophora), intermediate host of Schistosoma mansoni.</title>
        <authorList>
            <person name="DeJong R.J."/>
            <person name="Emery A.M."/>
            <person name="Adema C.M."/>
        </authorList>
    </citation>
    <scope>NUCLEOTIDE SEQUENCE</scope>
    <source>
        <strain evidence="10">BB02</strain>
    </source>
</reference>
<feature type="region of interest" description="Disordered" evidence="7">
    <location>
        <begin position="122"/>
        <end position="197"/>
    </location>
</feature>
<dbReference type="GO" id="GO:0000978">
    <property type="term" value="F:RNA polymerase II cis-regulatory region sequence-specific DNA binding"/>
    <property type="evidence" value="ECO:0007669"/>
    <property type="project" value="TreeGrafter"/>
</dbReference>